<gene>
    <name evidence="9" type="ORF">METZ01_LOCUS46403</name>
</gene>
<keyword evidence="5 7" id="KW-1133">Transmembrane helix</keyword>
<feature type="transmembrane region" description="Helical" evidence="7">
    <location>
        <begin position="133"/>
        <end position="151"/>
    </location>
</feature>
<feature type="transmembrane region" description="Helical" evidence="7">
    <location>
        <begin position="205"/>
        <end position="226"/>
    </location>
</feature>
<dbReference type="GO" id="GO:0015232">
    <property type="term" value="F:heme transmembrane transporter activity"/>
    <property type="evidence" value="ECO:0007669"/>
    <property type="project" value="InterPro"/>
</dbReference>
<evidence type="ECO:0000256" key="3">
    <source>
        <dbReference type="ARBA" id="ARBA00022692"/>
    </source>
</evidence>
<feature type="domain" description="Cytochrome c assembly protein" evidence="8">
    <location>
        <begin position="18"/>
        <end position="187"/>
    </location>
</feature>
<dbReference type="GO" id="GO:0020037">
    <property type="term" value="F:heme binding"/>
    <property type="evidence" value="ECO:0007669"/>
    <property type="project" value="InterPro"/>
</dbReference>
<evidence type="ECO:0000256" key="1">
    <source>
        <dbReference type="ARBA" id="ARBA00004141"/>
    </source>
</evidence>
<feature type="transmembrane region" description="Helical" evidence="7">
    <location>
        <begin position="62"/>
        <end position="88"/>
    </location>
</feature>
<keyword evidence="6 7" id="KW-0472">Membrane</keyword>
<dbReference type="GO" id="GO:0017004">
    <property type="term" value="P:cytochrome complex assembly"/>
    <property type="evidence" value="ECO:0007669"/>
    <property type="project" value="UniProtKB-KW"/>
</dbReference>
<evidence type="ECO:0000313" key="9">
    <source>
        <dbReference type="EMBL" id="SUZ93549.1"/>
    </source>
</evidence>
<dbReference type="Pfam" id="PF01578">
    <property type="entry name" value="Cytochrom_C_asm"/>
    <property type="match status" value="1"/>
</dbReference>
<keyword evidence="3 7" id="KW-0812">Transmembrane</keyword>
<protein>
    <recommendedName>
        <fullName evidence="8">Cytochrome c assembly protein domain-containing protein</fullName>
    </recommendedName>
</protein>
<dbReference type="PANTHER" id="PTHR30071:SF1">
    <property type="entry name" value="CYTOCHROME B_B6 PROTEIN-RELATED"/>
    <property type="match status" value="1"/>
</dbReference>
<accession>A0A381RR50</accession>
<proteinExistence type="inferred from homology"/>
<dbReference type="EMBL" id="UINC01002155">
    <property type="protein sequence ID" value="SUZ93549.1"/>
    <property type="molecule type" value="Genomic_DNA"/>
</dbReference>
<evidence type="ECO:0000256" key="4">
    <source>
        <dbReference type="ARBA" id="ARBA00022748"/>
    </source>
</evidence>
<dbReference type="GO" id="GO:0005886">
    <property type="term" value="C:plasma membrane"/>
    <property type="evidence" value="ECO:0007669"/>
    <property type="project" value="TreeGrafter"/>
</dbReference>
<evidence type="ECO:0000256" key="2">
    <source>
        <dbReference type="ARBA" id="ARBA00005840"/>
    </source>
</evidence>
<comment type="subcellular location">
    <subcellularLocation>
        <location evidence="1">Membrane</location>
        <topology evidence="1">Multi-pass membrane protein</topology>
    </subcellularLocation>
</comment>
<keyword evidence="4" id="KW-0201">Cytochrome c-type biogenesis</keyword>
<feature type="transmembrane region" description="Helical" evidence="7">
    <location>
        <begin position="100"/>
        <end position="121"/>
    </location>
</feature>
<dbReference type="InterPro" id="IPR045062">
    <property type="entry name" value="Cyt_c_biogenesis_CcsA/CcmC"/>
</dbReference>
<dbReference type="AlphaFoldDB" id="A0A381RR50"/>
<evidence type="ECO:0000256" key="5">
    <source>
        <dbReference type="ARBA" id="ARBA00022989"/>
    </source>
</evidence>
<dbReference type="PANTHER" id="PTHR30071">
    <property type="entry name" value="HEME EXPORTER PROTEIN C"/>
    <property type="match status" value="1"/>
</dbReference>
<reference evidence="9" key="1">
    <citation type="submission" date="2018-05" db="EMBL/GenBank/DDBJ databases">
        <authorList>
            <person name="Lanie J.A."/>
            <person name="Ng W.-L."/>
            <person name="Kazmierczak K.M."/>
            <person name="Andrzejewski T.M."/>
            <person name="Davidsen T.M."/>
            <person name="Wayne K.J."/>
            <person name="Tettelin H."/>
            <person name="Glass J.I."/>
            <person name="Rusch D."/>
            <person name="Podicherti R."/>
            <person name="Tsui H.-C.T."/>
            <person name="Winkler M.E."/>
        </authorList>
    </citation>
    <scope>NUCLEOTIDE SEQUENCE</scope>
</reference>
<evidence type="ECO:0000259" key="8">
    <source>
        <dbReference type="Pfam" id="PF01578"/>
    </source>
</evidence>
<dbReference type="InterPro" id="IPR002541">
    <property type="entry name" value="Cyt_c_assembly"/>
</dbReference>
<organism evidence="9">
    <name type="scientific">marine metagenome</name>
    <dbReference type="NCBI Taxonomy" id="408172"/>
    <lineage>
        <taxon>unclassified sequences</taxon>
        <taxon>metagenomes</taxon>
        <taxon>ecological metagenomes</taxon>
    </lineage>
</organism>
<comment type="similarity">
    <text evidence="2">Belongs to the CcmC/CycZ/HelC family.</text>
</comment>
<feature type="transmembrane region" description="Helical" evidence="7">
    <location>
        <begin position="163"/>
        <end position="179"/>
    </location>
</feature>
<evidence type="ECO:0000256" key="7">
    <source>
        <dbReference type="SAM" id="Phobius"/>
    </source>
</evidence>
<sequence>MTETMVTTGTTTGSGGSRVLGAVTLLGLATLLLFAFGLTEPDVRLHPTTGEEIGQFDAVRLLYLHVPLAVFTYVAFVLCAVASAGYLVRRTPWFDTMAHAAAEVGTVFCGLVLVTGSIWGRPVWNTWWEWGDVRLMTTLVLFLMFAGYLALRRATVDPRAAALRGAVVALVAVLDLPLVNRSVEWWENRTLHQKSTLGELKIQDLTLFTLMLGFLVFGLVLAWLLLHRFRVGWLEREDAELGVATAIAERRAAIDGGDVDAAVGEDA</sequence>
<name>A0A381RR50_9ZZZZ</name>
<feature type="transmembrane region" description="Helical" evidence="7">
    <location>
        <begin position="19"/>
        <end position="38"/>
    </location>
</feature>
<evidence type="ECO:0000256" key="6">
    <source>
        <dbReference type="ARBA" id="ARBA00023136"/>
    </source>
</evidence>
<dbReference type="PRINTS" id="PR01386">
    <property type="entry name" value="CCMCBIOGNSIS"/>
</dbReference>
<dbReference type="InterPro" id="IPR003557">
    <property type="entry name" value="Cyt_c_biogenesis_CcmC"/>
</dbReference>